<evidence type="ECO:0008006" key="3">
    <source>
        <dbReference type="Google" id="ProtNLM"/>
    </source>
</evidence>
<sequence length="62" mass="6822">MTNNDQQYTQIELAESVRESCIEAARDGFKDASMSGLCNEGAMEAAISAIQQLDLQKVIQKK</sequence>
<gene>
    <name evidence="1" type="ORF">LX73_0096</name>
</gene>
<dbReference type="AlphaFoldDB" id="A0A5D3YLT6"/>
<name>A0A5D3YLT6_9BACT</name>
<accession>A0A5D3YLT6</accession>
<protein>
    <recommendedName>
        <fullName evidence="3">Acetyltransferase</fullName>
    </recommendedName>
</protein>
<dbReference type="Proteomes" id="UP000324595">
    <property type="component" value="Unassembled WGS sequence"/>
</dbReference>
<evidence type="ECO:0000313" key="2">
    <source>
        <dbReference type="Proteomes" id="UP000324595"/>
    </source>
</evidence>
<organism evidence="1 2">
    <name type="scientific">Fodinibius salinus</name>
    <dbReference type="NCBI Taxonomy" id="860790"/>
    <lineage>
        <taxon>Bacteria</taxon>
        <taxon>Pseudomonadati</taxon>
        <taxon>Balneolota</taxon>
        <taxon>Balneolia</taxon>
        <taxon>Balneolales</taxon>
        <taxon>Balneolaceae</taxon>
        <taxon>Fodinibius</taxon>
    </lineage>
</organism>
<dbReference type="OrthoDB" id="6183506at2"/>
<dbReference type="EMBL" id="VNHY01000001">
    <property type="protein sequence ID" value="TYP94807.1"/>
    <property type="molecule type" value="Genomic_DNA"/>
</dbReference>
<comment type="caution">
    <text evidence="1">The sequence shown here is derived from an EMBL/GenBank/DDBJ whole genome shotgun (WGS) entry which is preliminary data.</text>
</comment>
<dbReference type="RefSeq" id="WP_148897504.1">
    <property type="nucleotide sequence ID" value="NZ_VNHY01000001.1"/>
</dbReference>
<evidence type="ECO:0000313" key="1">
    <source>
        <dbReference type="EMBL" id="TYP94807.1"/>
    </source>
</evidence>
<keyword evidence="2" id="KW-1185">Reference proteome</keyword>
<reference evidence="1 2" key="1">
    <citation type="submission" date="2019-07" db="EMBL/GenBank/DDBJ databases">
        <title>Genomic Encyclopedia of Archaeal and Bacterial Type Strains, Phase II (KMG-II): from individual species to whole genera.</title>
        <authorList>
            <person name="Goeker M."/>
        </authorList>
    </citation>
    <scope>NUCLEOTIDE SEQUENCE [LARGE SCALE GENOMIC DNA]</scope>
    <source>
        <strain evidence="1 2">DSM 21935</strain>
    </source>
</reference>
<proteinExistence type="predicted"/>